<sequence length="74" mass="8206">MNRIAGKEEYPEVVGTPLVVRVTVVGVEPPVVVIVFDVEHVRIAVRVHLRTDDLPKHCPLNTLRAVSYSSSIMT</sequence>
<name>A0A2M8EP05_9BACT</name>
<accession>A0A2M8EP05</accession>
<organism evidence="1 2">
    <name type="scientific">Candidatus Uhrbacteria bacterium CG_4_9_14_0_2_um_filter_41_50</name>
    <dbReference type="NCBI Taxonomy" id="1975031"/>
    <lineage>
        <taxon>Bacteria</taxon>
        <taxon>Candidatus Uhriibacteriota</taxon>
    </lineage>
</organism>
<reference evidence="2" key="1">
    <citation type="submission" date="2017-09" db="EMBL/GenBank/DDBJ databases">
        <title>Depth-based differentiation of microbial function through sediment-hosted aquifers and enrichment of novel symbionts in the deep terrestrial subsurface.</title>
        <authorList>
            <person name="Probst A.J."/>
            <person name="Ladd B."/>
            <person name="Jarett J.K."/>
            <person name="Geller-Mcgrath D.E."/>
            <person name="Sieber C.M.K."/>
            <person name="Emerson J.B."/>
            <person name="Anantharaman K."/>
            <person name="Thomas B.C."/>
            <person name="Malmstrom R."/>
            <person name="Stieglmeier M."/>
            <person name="Klingl A."/>
            <person name="Woyke T."/>
            <person name="Ryan C.M."/>
            <person name="Banfield J.F."/>
        </authorList>
    </citation>
    <scope>NUCLEOTIDE SEQUENCE [LARGE SCALE GENOMIC DNA]</scope>
</reference>
<evidence type="ECO:0000313" key="1">
    <source>
        <dbReference type="EMBL" id="PJC24431.1"/>
    </source>
</evidence>
<dbReference type="Proteomes" id="UP000230251">
    <property type="component" value="Unassembled WGS sequence"/>
</dbReference>
<evidence type="ECO:0000313" key="2">
    <source>
        <dbReference type="Proteomes" id="UP000230251"/>
    </source>
</evidence>
<gene>
    <name evidence="1" type="ORF">CO057_02725</name>
</gene>
<dbReference type="AlphaFoldDB" id="A0A2M8EP05"/>
<dbReference type="EMBL" id="PFSI01000039">
    <property type="protein sequence ID" value="PJC24431.1"/>
    <property type="molecule type" value="Genomic_DNA"/>
</dbReference>
<comment type="caution">
    <text evidence="1">The sequence shown here is derived from an EMBL/GenBank/DDBJ whole genome shotgun (WGS) entry which is preliminary data.</text>
</comment>
<proteinExistence type="predicted"/>
<protein>
    <submittedName>
        <fullName evidence="1">Uncharacterized protein</fullName>
    </submittedName>
</protein>